<dbReference type="Proteomes" id="UP000886796">
    <property type="component" value="Unassembled WGS sequence"/>
</dbReference>
<feature type="domain" description="RNA polymerase sigma factor 70 region 4 type 2" evidence="7">
    <location>
        <begin position="124"/>
        <end position="175"/>
    </location>
</feature>
<comment type="similarity">
    <text evidence="1">Belongs to the sigma-70 factor family. ECF subfamily.</text>
</comment>
<evidence type="ECO:0000256" key="2">
    <source>
        <dbReference type="ARBA" id="ARBA00023015"/>
    </source>
</evidence>
<dbReference type="Gene3D" id="1.10.10.10">
    <property type="entry name" value="Winged helix-like DNA-binding domain superfamily/Winged helix DNA-binding domain"/>
    <property type="match status" value="1"/>
</dbReference>
<dbReference type="EMBL" id="DVFK01000014">
    <property type="protein sequence ID" value="HIQ67071.1"/>
    <property type="molecule type" value="Genomic_DNA"/>
</dbReference>
<sequence length="185" mass="21363">MEDEKIIDLYFARSEQAIQETNAKYGGYCYSIAFNILTNQEDSEECVSDTYLSAWNTIPPKRPNFLSAFLGRITRYLSIDRWRKRSSIKRGGGEIPLALEELLECVSQTESIEDTLQRKQAAAALNRFLDALPETERRVLLCRYWYLDSIASIAEKTGFTPGKVATMLCRTRKKLRIYLEKEELL</sequence>
<keyword evidence="4" id="KW-0238">DNA-binding</keyword>
<dbReference type="SUPFAM" id="SSF88946">
    <property type="entry name" value="Sigma2 domain of RNA polymerase sigma factors"/>
    <property type="match status" value="1"/>
</dbReference>
<name>A0A9D1CKV4_9FIRM</name>
<dbReference type="InterPro" id="IPR013324">
    <property type="entry name" value="RNA_pol_sigma_r3/r4-like"/>
</dbReference>
<evidence type="ECO:0000259" key="6">
    <source>
        <dbReference type="Pfam" id="PF04542"/>
    </source>
</evidence>
<evidence type="ECO:0000313" key="8">
    <source>
        <dbReference type="EMBL" id="HIQ67071.1"/>
    </source>
</evidence>
<protein>
    <submittedName>
        <fullName evidence="8">Sigma-70 family RNA polymerase sigma factor</fullName>
    </submittedName>
</protein>
<dbReference type="Gene3D" id="1.10.1740.10">
    <property type="match status" value="1"/>
</dbReference>
<dbReference type="PANTHER" id="PTHR43133">
    <property type="entry name" value="RNA POLYMERASE ECF-TYPE SIGMA FACTO"/>
    <property type="match status" value="1"/>
</dbReference>
<dbReference type="GO" id="GO:0016987">
    <property type="term" value="F:sigma factor activity"/>
    <property type="evidence" value="ECO:0007669"/>
    <property type="project" value="UniProtKB-KW"/>
</dbReference>
<keyword evidence="5" id="KW-0804">Transcription</keyword>
<keyword evidence="2" id="KW-0805">Transcription regulation</keyword>
<evidence type="ECO:0000259" key="7">
    <source>
        <dbReference type="Pfam" id="PF08281"/>
    </source>
</evidence>
<dbReference type="InterPro" id="IPR036388">
    <property type="entry name" value="WH-like_DNA-bd_sf"/>
</dbReference>
<dbReference type="AlphaFoldDB" id="A0A9D1CKV4"/>
<organism evidence="8 9">
    <name type="scientific">Candidatus Faecousia excrementigallinarum</name>
    <dbReference type="NCBI Taxonomy" id="2840806"/>
    <lineage>
        <taxon>Bacteria</taxon>
        <taxon>Bacillati</taxon>
        <taxon>Bacillota</taxon>
        <taxon>Clostridia</taxon>
        <taxon>Eubacteriales</taxon>
        <taxon>Oscillospiraceae</taxon>
        <taxon>Faecousia</taxon>
    </lineage>
</organism>
<feature type="domain" description="RNA polymerase sigma-70 region 2" evidence="6">
    <location>
        <begin position="25"/>
        <end position="86"/>
    </location>
</feature>
<dbReference type="InterPro" id="IPR013249">
    <property type="entry name" value="RNA_pol_sigma70_r4_t2"/>
</dbReference>
<dbReference type="GO" id="GO:0003677">
    <property type="term" value="F:DNA binding"/>
    <property type="evidence" value="ECO:0007669"/>
    <property type="project" value="UniProtKB-KW"/>
</dbReference>
<dbReference type="GO" id="GO:0006352">
    <property type="term" value="P:DNA-templated transcription initiation"/>
    <property type="evidence" value="ECO:0007669"/>
    <property type="project" value="InterPro"/>
</dbReference>
<keyword evidence="3" id="KW-0731">Sigma factor</keyword>
<dbReference type="Pfam" id="PF04542">
    <property type="entry name" value="Sigma70_r2"/>
    <property type="match status" value="1"/>
</dbReference>
<dbReference type="InterPro" id="IPR013325">
    <property type="entry name" value="RNA_pol_sigma_r2"/>
</dbReference>
<comment type="caution">
    <text evidence="8">The sequence shown here is derived from an EMBL/GenBank/DDBJ whole genome shotgun (WGS) entry which is preliminary data.</text>
</comment>
<dbReference type="PANTHER" id="PTHR43133:SF8">
    <property type="entry name" value="RNA POLYMERASE SIGMA FACTOR HI_1459-RELATED"/>
    <property type="match status" value="1"/>
</dbReference>
<accession>A0A9D1CKV4</accession>
<proteinExistence type="inferred from homology"/>
<dbReference type="Pfam" id="PF08281">
    <property type="entry name" value="Sigma70_r4_2"/>
    <property type="match status" value="1"/>
</dbReference>
<dbReference type="InterPro" id="IPR039425">
    <property type="entry name" value="RNA_pol_sigma-70-like"/>
</dbReference>
<reference evidence="8" key="2">
    <citation type="journal article" date="2021" name="PeerJ">
        <title>Extensive microbial diversity within the chicken gut microbiome revealed by metagenomics and culture.</title>
        <authorList>
            <person name="Gilroy R."/>
            <person name="Ravi A."/>
            <person name="Getino M."/>
            <person name="Pursley I."/>
            <person name="Horton D.L."/>
            <person name="Alikhan N.F."/>
            <person name="Baker D."/>
            <person name="Gharbi K."/>
            <person name="Hall N."/>
            <person name="Watson M."/>
            <person name="Adriaenssens E.M."/>
            <person name="Foster-Nyarko E."/>
            <person name="Jarju S."/>
            <person name="Secka A."/>
            <person name="Antonio M."/>
            <person name="Oren A."/>
            <person name="Chaudhuri R.R."/>
            <person name="La Ragione R."/>
            <person name="Hildebrand F."/>
            <person name="Pallen M.J."/>
        </authorList>
    </citation>
    <scope>NUCLEOTIDE SEQUENCE</scope>
    <source>
        <strain evidence="8">13361</strain>
    </source>
</reference>
<evidence type="ECO:0000256" key="4">
    <source>
        <dbReference type="ARBA" id="ARBA00023125"/>
    </source>
</evidence>
<dbReference type="InterPro" id="IPR014284">
    <property type="entry name" value="RNA_pol_sigma-70_dom"/>
</dbReference>
<dbReference type="InterPro" id="IPR007627">
    <property type="entry name" value="RNA_pol_sigma70_r2"/>
</dbReference>
<dbReference type="NCBIfam" id="TIGR02937">
    <property type="entry name" value="sigma70-ECF"/>
    <property type="match status" value="1"/>
</dbReference>
<evidence type="ECO:0000256" key="1">
    <source>
        <dbReference type="ARBA" id="ARBA00010641"/>
    </source>
</evidence>
<evidence type="ECO:0000313" key="9">
    <source>
        <dbReference type="Proteomes" id="UP000886796"/>
    </source>
</evidence>
<evidence type="ECO:0000256" key="5">
    <source>
        <dbReference type="ARBA" id="ARBA00023163"/>
    </source>
</evidence>
<gene>
    <name evidence="8" type="ORF">IAB74_00990</name>
</gene>
<reference evidence="8" key="1">
    <citation type="submission" date="2020-10" db="EMBL/GenBank/DDBJ databases">
        <authorList>
            <person name="Gilroy R."/>
        </authorList>
    </citation>
    <scope>NUCLEOTIDE SEQUENCE</scope>
    <source>
        <strain evidence="8">13361</strain>
    </source>
</reference>
<dbReference type="SUPFAM" id="SSF88659">
    <property type="entry name" value="Sigma3 and sigma4 domains of RNA polymerase sigma factors"/>
    <property type="match status" value="1"/>
</dbReference>
<evidence type="ECO:0000256" key="3">
    <source>
        <dbReference type="ARBA" id="ARBA00023082"/>
    </source>
</evidence>